<evidence type="ECO:0000313" key="1">
    <source>
        <dbReference type="EMBL" id="MCK9687107.1"/>
    </source>
</evidence>
<comment type="caution">
    <text evidence="1">The sequence shown here is derived from an EMBL/GenBank/DDBJ whole genome shotgun (WGS) entry which is preliminary data.</text>
</comment>
<sequence length="86" mass="9442">MRVVCTSAPEGRIYRFYRASDDFTRALKPIVPFLLASHADLIVGKEDDDSMQMLRVGPIQGEAEAMLVSLIVPNLTCRCASAAARD</sequence>
<organism evidence="1 2">
    <name type="scientific">Scleromatobacter humisilvae</name>
    <dbReference type="NCBI Taxonomy" id="2897159"/>
    <lineage>
        <taxon>Bacteria</taxon>
        <taxon>Pseudomonadati</taxon>
        <taxon>Pseudomonadota</taxon>
        <taxon>Betaproteobacteria</taxon>
        <taxon>Burkholderiales</taxon>
        <taxon>Sphaerotilaceae</taxon>
        <taxon>Scleromatobacter</taxon>
    </lineage>
</organism>
<protein>
    <submittedName>
        <fullName evidence="1">Uncharacterized protein</fullName>
    </submittedName>
</protein>
<gene>
    <name evidence="1" type="ORF">LPC04_15455</name>
</gene>
<name>A0A9X2C097_9BURK</name>
<dbReference type="RefSeq" id="WP_275683139.1">
    <property type="nucleotide sequence ID" value="NZ_JAJLJH010000003.1"/>
</dbReference>
<accession>A0A9X2C097</accession>
<proteinExistence type="predicted"/>
<dbReference type="EMBL" id="JAJLJH010000003">
    <property type="protein sequence ID" value="MCK9687107.1"/>
    <property type="molecule type" value="Genomic_DNA"/>
</dbReference>
<reference evidence="1" key="1">
    <citation type="submission" date="2021-11" db="EMBL/GenBank/DDBJ databases">
        <title>BS-T2-15 a new species belonging to the Comamonadaceae family isolated from the soil of a French oak forest.</title>
        <authorList>
            <person name="Mieszkin S."/>
            <person name="Alain K."/>
        </authorList>
    </citation>
    <scope>NUCLEOTIDE SEQUENCE</scope>
    <source>
        <strain evidence="1">BS-T2-15</strain>
    </source>
</reference>
<evidence type="ECO:0000313" key="2">
    <source>
        <dbReference type="Proteomes" id="UP001139353"/>
    </source>
</evidence>
<keyword evidence="2" id="KW-1185">Reference proteome</keyword>
<dbReference type="AlphaFoldDB" id="A0A9X2C097"/>
<dbReference type="Proteomes" id="UP001139353">
    <property type="component" value="Unassembled WGS sequence"/>
</dbReference>